<dbReference type="RefSeq" id="WP_015490853.1">
    <property type="nucleotide sequence ID" value="NC_020891.1"/>
</dbReference>
<protein>
    <submittedName>
        <fullName evidence="1">Uncharacterized protein</fullName>
    </submittedName>
</protein>
<sequence length="99" mass="10752">MNEVSDMKPEQGITIHVDDVVLFRLREGCHPLVYSDTLARVSYDMDIGVLHMGTLWNFGLVGDVEAIELDDGTVVALADIDPKSLVVNPAFTPEQAPGA</sequence>
<gene>
    <name evidence="1" type="ORF">CMN_02191</name>
</gene>
<reference evidence="2" key="2">
    <citation type="submission" date="2013-04" db="EMBL/GenBank/DDBJ databases">
        <title>The genome sequence of the maize-pathogen Clavibacter michiganensis subsp. nebraskensis.</title>
        <authorList>
            <person name="Gartemann K.H."/>
            <person name="Blom J."/>
            <person name="Dreiseikelmann B."/>
            <person name="Fluegel M."/>
            <person name="Jaenicke S."/>
            <person name="Linke B."/>
            <person name="Sczcepanowski R."/>
            <person name="Wittmann J."/>
            <person name="Goesmann A."/>
            <person name="Puehler A."/>
            <person name="Eichenlaub R."/>
            <person name="Rueckert C."/>
        </authorList>
    </citation>
    <scope>NUCLEOTIDE SEQUENCE [LARGE SCALE GENOMIC DNA]</scope>
    <source>
        <strain evidence="2">NCPPB 2581</strain>
    </source>
</reference>
<proteinExistence type="predicted"/>
<dbReference type="KEGG" id="cmc:CMN_02191"/>
<evidence type="ECO:0000313" key="2">
    <source>
        <dbReference type="Proteomes" id="UP000012170"/>
    </source>
</evidence>
<reference evidence="1 2" key="1">
    <citation type="submission" date="2011-11" db="EMBL/GenBank/DDBJ databases">
        <authorList>
            <person name="Gartemann K."/>
        </authorList>
    </citation>
    <scope>NUCLEOTIDE SEQUENCE [LARGE SCALE GENOMIC DNA]</scope>
    <source>
        <strain evidence="2">NCPPB 2581</strain>
    </source>
</reference>
<evidence type="ECO:0000313" key="1">
    <source>
        <dbReference type="EMBL" id="CCE76129.1"/>
    </source>
</evidence>
<dbReference type="AlphaFoldDB" id="A0AAI8ZJJ8"/>
<dbReference type="GeneID" id="92983960"/>
<dbReference type="EMBL" id="HE614873">
    <property type="protein sequence ID" value="CCE76129.1"/>
    <property type="molecule type" value="Genomic_DNA"/>
</dbReference>
<dbReference type="Proteomes" id="UP000012170">
    <property type="component" value="Chromosome"/>
</dbReference>
<organism evidence="1 2">
    <name type="scientific">Clavibacter nebraskensis NCPPB 2581</name>
    <dbReference type="NCBI Taxonomy" id="1097677"/>
    <lineage>
        <taxon>Bacteria</taxon>
        <taxon>Bacillati</taxon>
        <taxon>Actinomycetota</taxon>
        <taxon>Actinomycetes</taxon>
        <taxon>Micrococcales</taxon>
        <taxon>Microbacteriaceae</taxon>
        <taxon>Clavibacter</taxon>
    </lineage>
</organism>
<accession>A0AAI8ZJJ8</accession>
<name>A0AAI8ZJJ8_9MICO</name>